<keyword evidence="1" id="KW-0472">Membrane</keyword>
<keyword evidence="1" id="KW-0812">Transmembrane</keyword>
<dbReference type="Proteomes" id="UP000589520">
    <property type="component" value="Unassembled WGS sequence"/>
</dbReference>
<dbReference type="AlphaFoldDB" id="A0A7Y9TG36"/>
<dbReference type="Pfam" id="PF09835">
    <property type="entry name" value="DUF2062"/>
    <property type="match status" value="1"/>
</dbReference>
<keyword evidence="4" id="KW-1185">Reference proteome</keyword>
<dbReference type="EMBL" id="JACCCW010000001">
    <property type="protein sequence ID" value="NYF79466.1"/>
    <property type="molecule type" value="Genomic_DNA"/>
</dbReference>
<protein>
    <submittedName>
        <fullName evidence="3">Uncharacterized protein (DUF2062 family)</fullName>
    </submittedName>
</protein>
<proteinExistence type="predicted"/>
<evidence type="ECO:0000313" key="3">
    <source>
        <dbReference type="EMBL" id="NYF79466.1"/>
    </source>
</evidence>
<name>A0A7Y9TG36_9BACT</name>
<feature type="transmembrane region" description="Helical" evidence="1">
    <location>
        <begin position="115"/>
        <end position="145"/>
    </location>
</feature>
<dbReference type="RefSeq" id="WP_348640821.1">
    <property type="nucleotide sequence ID" value="NZ_JACCCW010000001.1"/>
</dbReference>
<organism evidence="3 4">
    <name type="scientific">Granulicella arctica</name>
    <dbReference type="NCBI Taxonomy" id="940613"/>
    <lineage>
        <taxon>Bacteria</taxon>
        <taxon>Pseudomonadati</taxon>
        <taxon>Acidobacteriota</taxon>
        <taxon>Terriglobia</taxon>
        <taxon>Terriglobales</taxon>
        <taxon>Acidobacteriaceae</taxon>
        <taxon>Granulicella</taxon>
    </lineage>
</organism>
<feature type="transmembrane region" description="Helical" evidence="1">
    <location>
        <begin position="213"/>
        <end position="235"/>
    </location>
</feature>
<evidence type="ECO:0000256" key="1">
    <source>
        <dbReference type="SAM" id="Phobius"/>
    </source>
</evidence>
<sequence length="262" mass="29380">MIVIPILRIERAQKRCSQSARFSRVDGRVRINSNPASANIATNMALRVADRIHRPELNRSLASPIQRAYRAAFPTVVAYSIFLDVNSTIHHGWLYRRLILPILALLRMGATPEKLAWSIAVGAVIGINPMLGTTTLLCLAIAFVFRLNIAASQLANHILYPFELLLVIPFIRLGSFIFHTDPMPLSPASLMHAARTEPIALTRRLWLWEWHALVTWAVLAIVITPLLALVLTPLLRHLLIRIQGHQYPILPTIKHHGSTTAH</sequence>
<evidence type="ECO:0000259" key="2">
    <source>
        <dbReference type="Pfam" id="PF09835"/>
    </source>
</evidence>
<accession>A0A7Y9TG36</accession>
<comment type="caution">
    <text evidence="3">The sequence shown here is derived from an EMBL/GenBank/DDBJ whole genome shotgun (WGS) entry which is preliminary data.</text>
</comment>
<keyword evidence="1" id="KW-1133">Transmembrane helix</keyword>
<gene>
    <name evidence="3" type="ORF">HDF17_001753</name>
</gene>
<dbReference type="InterPro" id="IPR018639">
    <property type="entry name" value="DUF2062"/>
</dbReference>
<dbReference type="PANTHER" id="PTHR35102">
    <property type="entry name" value="E3 UBIQUITIN-PROTEIN LIGASE"/>
    <property type="match status" value="1"/>
</dbReference>
<reference evidence="3 4" key="1">
    <citation type="submission" date="2020-07" db="EMBL/GenBank/DDBJ databases">
        <title>Genomic Encyclopedia of Type Strains, Phase IV (KMG-V): Genome sequencing to study the core and pangenomes of soil and plant-associated prokaryotes.</title>
        <authorList>
            <person name="Whitman W."/>
        </authorList>
    </citation>
    <scope>NUCLEOTIDE SEQUENCE [LARGE SCALE GENOMIC DNA]</scope>
    <source>
        <strain evidence="3 4">X4EP2</strain>
    </source>
</reference>
<dbReference type="PANTHER" id="PTHR35102:SF1">
    <property type="entry name" value="E3 UBIQUITIN-PROTEIN LIGASE"/>
    <property type="match status" value="1"/>
</dbReference>
<feature type="domain" description="DUF2062" evidence="2">
    <location>
        <begin position="103"/>
        <end position="237"/>
    </location>
</feature>
<feature type="transmembrane region" description="Helical" evidence="1">
    <location>
        <begin position="157"/>
        <end position="178"/>
    </location>
</feature>
<evidence type="ECO:0000313" key="4">
    <source>
        <dbReference type="Proteomes" id="UP000589520"/>
    </source>
</evidence>